<gene>
    <name evidence="2" type="ORF">Rhopal_004828-T1</name>
</gene>
<evidence type="ECO:0000313" key="3">
    <source>
        <dbReference type="Proteomes" id="UP001342314"/>
    </source>
</evidence>
<dbReference type="AlphaFoldDB" id="A0AAV5GGW7"/>
<accession>A0AAV5GGW7</accession>
<comment type="caution">
    <text evidence="2">The sequence shown here is derived from an EMBL/GenBank/DDBJ whole genome shotgun (WGS) entry which is preliminary data.</text>
</comment>
<dbReference type="EMBL" id="BQKY01000009">
    <property type="protein sequence ID" value="GJN91805.1"/>
    <property type="molecule type" value="Genomic_DNA"/>
</dbReference>
<evidence type="ECO:0000313" key="2">
    <source>
        <dbReference type="EMBL" id="GJN91805.1"/>
    </source>
</evidence>
<protein>
    <submittedName>
        <fullName evidence="2">Uncharacterized protein</fullName>
    </submittedName>
</protein>
<reference evidence="2 3" key="1">
    <citation type="submission" date="2021-12" db="EMBL/GenBank/DDBJ databases">
        <title>High titer production of polyol ester of fatty acids by Rhodotorula paludigena BS15 towards product separation-free biomass refinery.</title>
        <authorList>
            <person name="Mano J."/>
            <person name="Ono H."/>
            <person name="Tanaka T."/>
            <person name="Naito K."/>
            <person name="Sushida H."/>
            <person name="Ike M."/>
            <person name="Tokuyasu K."/>
            <person name="Kitaoka M."/>
        </authorList>
    </citation>
    <scope>NUCLEOTIDE SEQUENCE [LARGE SCALE GENOMIC DNA]</scope>
    <source>
        <strain evidence="2 3">BS15</strain>
    </source>
</reference>
<dbReference type="Proteomes" id="UP001342314">
    <property type="component" value="Unassembled WGS sequence"/>
</dbReference>
<proteinExistence type="predicted"/>
<sequence>MRDERAIDLLDLFPPAATVSSTPVALTASSLALIGPVPEASVLHIALNHLRAEADQAASSSLSDKARGKRRAQEEYADEAEQPLVPATPARPRRVLILSPDEASIRTELANECDVSLLGQRVDNETARLLDRIDIRYLPTSAHLTYFLATVYTSSSGAAQDAQLAFTATGASAPVDPSCLPHEPTMVILHGATSYLNEPDQARSGIEAYGSMLAHFVSTFEHIAPSRPFLVLFDPLAIDLALPVLPLHLAESGNVRKRGVEGVGSTGERDQMSLSRIIERFFDWIGEAEEINSGDSPQRQSQFRRFLLSCRASPRMRTRMPSQQQRVGLEYVMHRVDDKDPEGEDEDGVRIEVPA</sequence>
<organism evidence="2 3">
    <name type="scientific">Rhodotorula paludigena</name>
    <dbReference type="NCBI Taxonomy" id="86838"/>
    <lineage>
        <taxon>Eukaryota</taxon>
        <taxon>Fungi</taxon>
        <taxon>Dikarya</taxon>
        <taxon>Basidiomycota</taxon>
        <taxon>Pucciniomycotina</taxon>
        <taxon>Microbotryomycetes</taxon>
        <taxon>Sporidiobolales</taxon>
        <taxon>Sporidiobolaceae</taxon>
        <taxon>Rhodotorula</taxon>
    </lineage>
</organism>
<feature type="region of interest" description="Disordered" evidence="1">
    <location>
        <begin position="57"/>
        <end position="85"/>
    </location>
</feature>
<name>A0AAV5GGW7_9BASI</name>
<evidence type="ECO:0000256" key="1">
    <source>
        <dbReference type="SAM" id="MobiDB-lite"/>
    </source>
</evidence>
<keyword evidence="3" id="KW-1185">Reference proteome</keyword>